<protein>
    <submittedName>
        <fullName evidence="1">Uncharacterized protein</fullName>
    </submittedName>
</protein>
<dbReference type="AlphaFoldDB" id="A0AAV7GC79"/>
<name>A0AAV7GC79_DENCH</name>
<proteinExistence type="predicted"/>
<reference evidence="1 2" key="1">
    <citation type="journal article" date="2021" name="Hortic Res">
        <title>Chromosome-scale assembly of the Dendrobium chrysotoxum genome enhances the understanding of orchid evolution.</title>
        <authorList>
            <person name="Zhang Y."/>
            <person name="Zhang G.Q."/>
            <person name="Zhang D."/>
            <person name="Liu X.D."/>
            <person name="Xu X.Y."/>
            <person name="Sun W.H."/>
            <person name="Yu X."/>
            <person name="Zhu X."/>
            <person name="Wang Z.W."/>
            <person name="Zhao X."/>
            <person name="Zhong W.Y."/>
            <person name="Chen H."/>
            <person name="Yin W.L."/>
            <person name="Huang T."/>
            <person name="Niu S.C."/>
            <person name="Liu Z.J."/>
        </authorList>
    </citation>
    <scope>NUCLEOTIDE SEQUENCE [LARGE SCALE GENOMIC DNA]</scope>
    <source>
        <strain evidence="1">Lindl</strain>
    </source>
</reference>
<comment type="caution">
    <text evidence="1">The sequence shown here is derived from an EMBL/GenBank/DDBJ whole genome shotgun (WGS) entry which is preliminary data.</text>
</comment>
<sequence>MITVEVEDERAVGEDGRCAHKSVHGAGFFIMVVARAFLSGDVDEHWNPNVDGGELDERMVAWVAVDRGVVWGFDHDLKNASVVFVGVVRGRGFPGTGPVGTVGHPCGYWNVGFCYGGIFSIFFREVYGFLLFFGVQCFGALSDGFREAVDTDLEFVVFALDPTPILDEIWLLFVFGWIDF</sequence>
<dbReference type="EMBL" id="JAGFBR010000016">
    <property type="protein sequence ID" value="KAH0454061.1"/>
    <property type="molecule type" value="Genomic_DNA"/>
</dbReference>
<evidence type="ECO:0000313" key="2">
    <source>
        <dbReference type="Proteomes" id="UP000775213"/>
    </source>
</evidence>
<gene>
    <name evidence="1" type="ORF">IEQ34_018385</name>
</gene>
<keyword evidence="2" id="KW-1185">Reference proteome</keyword>
<dbReference type="Proteomes" id="UP000775213">
    <property type="component" value="Unassembled WGS sequence"/>
</dbReference>
<organism evidence="1 2">
    <name type="scientific">Dendrobium chrysotoxum</name>
    <name type="common">Orchid</name>
    <dbReference type="NCBI Taxonomy" id="161865"/>
    <lineage>
        <taxon>Eukaryota</taxon>
        <taxon>Viridiplantae</taxon>
        <taxon>Streptophyta</taxon>
        <taxon>Embryophyta</taxon>
        <taxon>Tracheophyta</taxon>
        <taxon>Spermatophyta</taxon>
        <taxon>Magnoliopsida</taxon>
        <taxon>Liliopsida</taxon>
        <taxon>Asparagales</taxon>
        <taxon>Orchidaceae</taxon>
        <taxon>Epidendroideae</taxon>
        <taxon>Malaxideae</taxon>
        <taxon>Dendrobiinae</taxon>
        <taxon>Dendrobium</taxon>
    </lineage>
</organism>
<evidence type="ECO:0000313" key="1">
    <source>
        <dbReference type="EMBL" id="KAH0454061.1"/>
    </source>
</evidence>
<accession>A0AAV7GC79</accession>